<evidence type="ECO:0000313" key="5">
    <source>
        <dbReference type="RefSeq" id="XP_012935438.2"/>
    </source>
</evidence>
<dbReference type="InterPro" id="IPR000557">
    <property type="entry name" value="Calponin_repeat"/>
</dbReference>
<dbReference type="PRINTS" id="PR00888">
    <property type="entry name" value="SM22CALPONIN"/>
</dbReference>
<dbReference type="SMART" id="SM00033">
    <property type="entry name" value="CH"/>
    <property type="match status" value="1"/>
</dbReference>
<comment type="similarity">
    <text evidence="1">Belongs to the calponin family.</text>
</comment>
<feature type="region of interest" description="Disordered" evidence="2">
    <location>
        <begin position="230"/>
        <end position="267"/>
    </location>
</feature>
<proteinExistence type="inferred from homology"/>
<dbReference type="InterPro" id="IPR003096">
    <property type="entry name" value="SM22_calponin"/>
</dbReference>
<sequence>MPFAPWAEQKFDPNQARDVTRWMEAVLGRKLCDDVQALKTEHDFAGILKDGVALCELINEIQPGSVRRINKQLSPFKQMENVEFFTKACVEYGMNALDVFQITDLYEVKAVYTVFNCLHALGSLALKNGFKGPVYGVKIADKAERHFTEKQLAEGKRIIPMQAGSNRNPSQSGMTPYGFSRQIIPSDVEATKLSSESQNIVSLQYGTNLTANQSGMTPYGLGRQIVSMSSVSDDAAGSDAHSNSNSDPAVDKDLSTEDSAFNDEELF</sequence>
<feature type="compositionally biased region" description="Low complexity" evidence="2">
    <location>
        <begin position="230"/>
        <end position="247"/>
    </location>
</feature>
<reference evidence="5" key="1">
    <citation type="submission" date="2025-08" db="UniProtKB">
        <authorList>
            <consortium name="RefSeq"/>
        </authorList>
    </citation>
    <scope>IDENTIFICATION</scope>
</reference>
<evidence type="ECO:0000256" key="2">
    <source>
        <dbReference type="SAM" id="MobiDB-lite"/>
    </source>
</evidence>
<evidence type="ECO:0000259" key="3">
    <source>
        <dbReference type="PROSITE" id="PS50021"/>
    </source>
</evidence>
<dbReference type="PROSITE" id="PS51122">
    <property type="entry name" value="CALPONIN_2"/>
    <property type="match status" value="2"/>
</dbReference>
<dbReference type="Pfam" id="PF00307">
    <property type="entry name" value="CH"/>
    <property type="match status" value="1"/>
</dbReference>
<dbReference type="InterPro" id="IPR001715">
    <property type="entry name" value="CH_dom"/>
</dbReference>
<feature type="domain" description="Calponin-homology (CH)" evidence="3">
    <location>
        <begin position="13"/>
        <end position="125"/>
    </location>
</feature>
<dbReference type="Gene3D" id="1.10.418.10">
    <property type="entry name" value="Calponin-like domain"/>
    <property type="match status" value="1"/>
</dbReference>
<organism evidence="4 5">
    <name type="scientific">Aplysia californica</name>
    <name type="common">California sea hare</name>
    <dbReference type="NCBI Taxonomy" id="6500"/>
    <lineage>
        <taxon>Eukaryota</taxon>
        <taxon>Metazoa</taxon>
        <taxon>Spiralia</taxon>
        <taxon>Lophotrochozoa</taxon>
        <taxon>Mollusca</taxon>
        <taxon>Gastropoda</taxon>
        <taxon>Heterobranchia</taxon>
        <taxon>Euthyneura</taxon>
        <taxon>Tectipleura</taxon>
        <taxon>Aplysiida</taxon>
        <taxon>Aplysioidea</taxon>
        <taxon>Aplysiidae</taxon>
        <taxon>Aplysia</taxon>
    </lineage>
</organism>
<dbReference type="PROSITE" id="PS50021">
    <property type="entry name" value="CH"/>
    <property type="match status" value="1"/>
</dbReference>
<dbReference type="SUPFAM" id="SSF47576">
    <property type="entry name" value="Calponin-homology domain, CH-domain"/>
    <property type="match status" value="1"/>
</dbReference>
<dbReference type="Proteomes" id="UP000694888">
    <property type="component" value="Unplaced"/>
</dbReference>
<dbReference type="InterPro" id="IPR036872">
    <property type="entry name" value="CH_dom_sf"/>
</dbReference>
<name>A0ABM0ZVK4_APLCA</name>
<gene>
    <name evidence="5" type="primary">LOC101850070</name>
</gene>
<evidence type="ECO:0000313" key="4">
    <source>
        <dbReference type="Proteomes" id="UP000694888"/>
    </source>
</evidence>
<evidence type="ECO:0000256" key="1">
    <source>
        <dbReference type="ARBA" id="ARBA00009631"/>
    </source>
</evidence>
<dbReference type="RefSeq" id="XP_012935438.2">
    <property type="nucleotide sequence ID" value="XM_013079984.2"/>
</dbReference>
<keyword evidence="4" id="KW-1185">Reference proteome</keyword>
<dbReference type="InterPro" id="IPR050606">
    <property type="entry name" value="Calponin-like"/>
</dbReference>
<dbReference type="Pfam" id="PF00402">
    <property type="entry name" value="Calponin"/>
    <property type="match status" value="2"/>
</dbReference>
<protein>
    <submittedName>
        <fullName evidence="5">Muscle-specific protein 20</fullName>
    </submittedName>
</protein>
<accession>A0ABM0ZVK4</accession>
<dbReference type="GeneID" id="101850070"/>
<dbReference type="PANTHER" id="PTHR47385:SF5">
    <property type="entry name" value="TRANSGELIN"/>
    <property type="match status" value="1"/>
</dbReference>
<dbReference type="PANTHER" id="PTHR47385">
    <property type="entry name" value="CALPONIN"/>
    <property type="match status" value="1"/>
</dbReference>